<keyword evidence="2" id="KW-1185">Reference proteome</keyword>
<protein>
    <submittedName>
        <fullName evidence="1">Uncharacterized protein</fullName>
    </submittedName>
</protein>
<evidence type="ECO:0000313" key="1">
    <source>
        <dbReference type="EMBL" id="KAI9393025.1"/>
    </source>
</evidence>
<dbReference type="Proteomes" id="UP000006729">
    <property type="component" value="Chromosome 6"/>
</dbReference>
<comment type="caution">
    <text evidence="1">The sequence shown here is derived from an EMBL/GenBank/DDBJ whole genome shotgun (WGS) entry which is preliminary data.</text>
</comment>
<sequence length="209" mass="24085">MLNTFCDICIKAIEKGMRLNTHFDKAGWKYEIQGARKFRHSGIDLALCCKYDIMFTNIMATDQYAWAPSQGLNSDDDGLGERRKNASNEDPHLEEGSGDSEENTLPNFIEDGSGMGAQLFLRLDQLVDRVSTRSECTSSDWDEKGCSIEEAMKGFHSIEEVVFDNELYCFATEFFIVRSKREIWAAIGDKKRKFQWLKLMFKRRSYIKP</sequence>
<name>A0ACC0SUU3_POPTR</name>
<evidence type="ECO:0000313" key="2">
    <source>
        <dbReference type="Proteomes" id="UP000006729"/>
    </source>
</evidence>
<gene>
    <name evidence="1" type="ORF">POPTR_006G174801v4</name>
</gene>
<organism evidence="1 2">
    <name type="scientific">Populus trichocarpa</name>
    <name type="common">Western balsam poplar</name>
    <name type="synonym">Populus balsamifera subsp. trichocarpa</name>
    <dbReference type="NCBI Taxonomy" id="3694"/>
    <lineage>
        <taxon>Eukaryota</taxon>
        <taxon>Viridiplantae</taxon>
        <taxon>Streptophyta</taxon>
        <taxon>Embryophyta</taxon>
        <taxon>Tracheophyta</taxon>
        <taxon>Spermatophyta</taxon>
        <taxon>Magnoliopsida</taxon>
        <taxon>eudicotyledons</taxon>
        <taxon>Gunneridae</taxon>
        <taxon>Pentapetalae</taxon>
        <taxon>rosids</taxon>
        <taxon>fabids</taxon>
        <taxon>Malpighiales</taxon>
        <taxon>Salicaceae</taxon>
        <taxon>Saliceae</taxon>
        <taxon>Populus</taxon>
    </lineage>
</organism>
<proteinExistence type="predicted"/>
<reference evidence="1 2" key="1">
    <citation type="journal article" date="2006" name="Science">
        <title>The genome of black cottonwood, Populus trichocarpa (Torr. &amp; Gray).</title>
        <authorList>
            <person name="Tuskan G.A."/>
            <person name="Difazio S."/>
            <person name="Jansson S."/>
            <person name="Bohlmann J."/>
            <person name="Grigoriev I."/>
            <person name="Hellsten U."/>
            <person name="Putnam N."/>
            <person name="Ralph S."/>
            <person name="Rombauts S."/>
            <person name="Salamov A."/>
            <person name="Schein J."/>
            <person name="Sterck L."/>
            <person name="Aerts A."/>
            <person name="Bhalerao R.R."/>
            <person name="Bhalerao R.P."/>
            <person name="Blaudez D."/>
            <person name="Boerjan W."/>
            <person name="Brun A."/>
            <person name="Brunner A."/>
            <person name="Busov V."/>
            <person name="Campbell M."/>
            <person name="Carlson J."/>
            <person name="Chalot M."/>
            <person name="Chapman J."/>
            <person name="Chen G.L."/>
            <person name="Cooper D."/>
            <person name="Coutinho P.M."/>
            <person name="Couturier J."/>
            <person name="Covert S."/>
            <person name="Cronk Q."/>
            <person name="Cunningham R."/>
            <person name="Davis J."/>
            <person name="Degroeve S."/>
            <person name="Dejardin A."/>
            <person name="Depamphilis C."/>
            <person name="Detter J."/>
            <person name="Dirks B."/>
            <person name="Dubchak I."/>
            <person name="Duplessis S."/>
            <person name="Ehlting J."/>
            <person name="Ellis B."/>
            <person name="Gendler K."/>
            <person name="Goodstein D."/>
            <person name="Gribskov M."/>
            <person name="Grimwood J."/>
            <person name="Groover A."/>
            <person name="Gunter L."/>
            <person name="Hamberger B."/>
            <person name="Heinze B."/>
            <person name="Helariutta Y."/>
            <person name="Henrissat B."/>
            <person name="Holligan D."/>
            <person name="Holt R."/>
            <person name="Huang W."/>
            <person name="Islam-Faridi N."/>
            <person name="Jones S."/>
            <person name="Jones-Rhoades M."/>
            <person name="Jorgensen R."/>
            <person name="Joshi C."/>
            <person name="Kangasjarvi J."/>
            <person name="Karlsson J."/>
            <person name="Kelleher C."/>
            <person name="Kirkpatrick R."/>
            <person name="Kirst M."/>
            <person name="Kohler A."/>
            <person name="Kalluri U."/>
            <person name="Larimer F."/>
            <person name="Leebens-Mack J."/>
            <person name="Leple J.C."/>
            <person name="Locascio P."/>
            <person name="Lou Y."/>
            <person name="Lucas S."/>
            <person name="Martin F."/>
            <person name="Montanini B."/>
            <person name="Napoli C."/>
            <person name="Nelson D.R."/>
            <person name="Nelson C."/>
            <person name="Nieminen K."/>
            <person name="Nilsson O."/>
            <person name="Pereda V."/>
            <person name="Peter G."/>
            <person name="Philippe R."/>
            <person name="Pilate G."/>
            <person name="Poliakov A."/>
            <person name="Razumovskaya J."/>
            <person name="Richardson P."/>
            <person name="Rinaldi C."/>
            <person name="Ritland K."/>
            <person name="Rouze P."/>
            <person name="Ryaboy D."/>
            <person name="Schmutz J."/>
            <person name="Schrader J."/>
            <person name="Segerman B."/>
            <person name="Shin H."/>
            <person name="Siddiqui A."/>
            <person name="Sterky F."/>
            <person name="Terry A."/>
            <person name="Tsai C.J."/>
            <person name="Uberbacher E."/>
            <person name="Unneberg P."/>
            <person name="Vahala J."/>
            <person name="Wall K."/>
            <person name="Wessler S."/>
            <person name="Yang G."/>
            <person name="Yin T."/>
            <person name="Douglas C."/>
            <person name="Marra M."/>
            <person name="Sandberg G."/>
            <person name="Van de Peer Y."/>
            <person name="Rokhsar D."/>
        </authorList>
    </citation>
    <scope>NUCLEOTIDE SEQUENCE [LARGE SCALE GENOMIC DNA]</scope>
    <source>
        <strain evidence="2">cv. Nisqually</strain>
    </source>
</reference>
<accession>A0ACC0SUU3</accession>
<dbReference type="EMBL" id="CM009295">
    <property type="protein sequence ID" value="KAI9393025.1"/>
    <property type="molecule type" value="Genomic_DNA"/>
</dbReference>